<evidence type="ECO:0000259" key="1">
    <source>
        <dbReference type="PROSITE" id="PS51462"/>
    </source>
</evidence>
<feature type="domain" description="Nudix hydrolase" evidence="1">
    <location>
        <begin position="1"/>
        <end position="95"/>
    </location>
</feature>
<accession>A0A809S3P4</accession>
<dbReference type="Gene3D" id="3.90.79.10">
    <property type="entry name" value="Nucleoside Triphosphate Pyrophosphohydrolase"/>
    <property type="match status" value="1"/>
</dbReference>
<dbReference type="SUPFAM" id="SSF55811">
    <property type="entry name" value="Nudix"/>
    <property type="match status" value="1"/>
</dbReference>
<dbReference type="AlphaFoldDB" id="A0A809S3P4"/>
<gene>
    <name evidence="2" type="ORF">SFSGTM_21360</name>
</gene>
<dbReference type="InterPro" id="IPR015797">
    <property type="entry name" value="NUDIX_hydrolase-like_dom_sf"/>
</dbReference>
<dbReference type="PROSITE" id="PS51462">
    <property type="entry name" value="NUDIX"/>
    <property type="match status" value="1"/>
</dbReference>
<dbReference type="EMBL" id="AP021881">
    <property type="protein sequence ID" value="BBP01428.1"/>
    <property type="molecule type" value="Genomic_DNA"/>
</dbReference>
<keyword evidence="3" id="KW-1185">Reference proteome</keyword>
<proteinExistence type="predicted"/>
<organism evidence="2 3">
    <name type="scientific">Sulfuriferula nivalis</name>
    <dbReference type="NCBI Taxonomy" id="2675298"/>
    <lineage>
        <taxon>Bacteria</taxon>
        <taxon>Pseudomonadati</taxon>
        <taxon>Pseudomonadota</taxon>
        <taxon>Betaproteobacteria</taxon>
        <taxon>Nitrosomonadales</taxon>
        <taxon>Sulfuricellaceae</taxon>
        <taxon>Sulfuriferula</taxon>
    </lineage>
</organism>
<dbReference type="KEGG" id="sniv:SFSGTM_21360"/>
<sequence length="123" mass="14771">MEEVGLAPEHVRILGRTQNWLRYDVPRHWSRRDCRGHYRGQKQIWFLLRLTGRDCDVCLRASTHPEFDAWRWNSYWVAMDTVVEFKRDVYRAALSELAHYLDRDHERRHTPHGEVGLLVDASK</sequence>
<name>A0A809S3P4_9PROT</name>
<dbReference type="Proteomes" id="UP000463939">
    <property type="component" value="Chromosome"/>
</dbReference>
<evidence type="ECO:0000313" key="2">
    <source>
        <dbReference type="EMBL" id="BBP01428.1"/>
    </source>
</evidence>
<reference evidence="3" key="1">
    <citation type="submission" date="2019-11" db="EMBL/GenBank/DDBJ databases">
        <title>Isolation and characterization of a novel species in the genus Sulfuriferula.</title>
        <authorList>
            <person name="Mochizuki J."/>
            <person name="Kojima H."/>
            <person name="Fukui M."/>
        </authorList>
    </citation>
    <scope>NUCLEOTIDE SEQUENCE [LARGE SCALE GENOMIC DNA]</scope>
    <source>
        <strain evidence="3">SGTM</strain>
    </source>
</reference>
<dbReference type="InterPro" id="IPR000086">
    <property type="entry name" value="NUDIX_hydrolase_dom"/>
</dbReference>
<dbReference type="GO" id="GO:0003824">
    <property type="term" value="F:catalytic activity"/>
    <property type="evidence" value="ECO:0007669"/>
    <property type="project" value="UniProtKB-ARBA"/>
</dbReference>
<protein>
    <recommendedName>
        <fullName evidence="1">Nudix hydrolase domain-containing protein</fullName>
    </recommendedName>
</protein>
<evidence type="ECO:0000313" key="3">
    <source>
        <dbReference type="Proteomes" id="UP000463939"/>
    </source>
</evidence>